<name>A0A211ZJY9_9PROT</name>
<sequence length="199" mass="22286">MIDQTQPRADTQAVAKPEKGPFLRLALEAGPLLLFFIANQTAGIMPATAVFMVATVVAVVLSVRLEKRWPIMPIVGCVFVLVFGGLTLWLDNDLFIKLKPTVVNLLFAAILFTGLATGRNFLKLMMGTVFELTEQGWRILTWRWAVFFVVLAVINEVVWRGFSTEFWAGFKLFGILPLTLVFAMAQMPVLMRHQTKPAE</sequence>
<dbReference type="STRING" id="1122125.GCA_000423185_00861"/>
<feature type="transmembrane region" description="Helical" evidence="5">
    <location>
        <begin position="168"/>
        <end position="190"/>
    </location>
</feature>
<comment type="caution">
    <text evidence="6">The sequence shown here is derived from an EMBL/GenBank/DDBJ whole genome shotgun (WGS) entry which is preliminary data.</text>
</comment>
<proteinExistence type="inferred from homology"/>
<accession>A0A211ZJY9</accession>
<dbReference type="NCBIfam" id="TIGR00997">
    <property type="entry name" value="ispZ"/>
    <property type="match status" value="1"/>
</dbReference>
<keyword evidence="5" id="KW-0997">Cell inner membrane</keyword>
<protein>
    <recommendedName>
        <fullName evidence="5">Inner membrane-spanning protein YciB</fullName>
    </recommendedName>
</protein>
<reference evidence="7" key="1">
    <citation type="submission" date="2017-05" db="EMBL/GenBank/DDBJ databases">
        <authorList>
            <person name="Macchi M."/>
            <person name="Festa S."/>
            <person name="Coppotelli B.M."/>
            <person name="Morelli I.S."/>
        </authorList>
    </citation>
    <scope>NUCLEOTIDE SEQUENCE [LARGE SCALE GENOMIC DNA]</scope>
    <source>
        <strain evidence="7">I</strain>
    </source>
</reference>
<dbReference type="PANTHER" id="PTHR36917">
    <property type="entry name" value="INTRACELLULAR SEPTATION PROTEIN A-RELATED"/>
    <property type="match status" value="1"/>
</dbReference>
<keyword evidence="2 5" id="KW-0812">Transmembrane</keyword>
<comment type="subcellular location">
    <subcellularLocation>
        <location evidence="5">Cell inner membrane</location>
        <topology evidence="5">Multi-pass membrane protein</topology>
    </subcellularLocation>
</comment>
<evidence type="ECO:0000313" key="7">
    <source>
        <dbReference type="Proteomes" id="UP000196655"/>
    </source>
</evidence>
<evidence type="ECO:0000256" key="3">
    <source>
        <dbReference type="ARBA" id="ARBA00022989"/>
    </source>
</evidence>
<gene>
    <name evidence="5" type="primary">yciB</name>
    <name evidence="6" type="ORF">BWR60_19090</name>
</gene>
<feature type="transmembrane region" description="Helical" evidence="5">
    <location>
        <begin position="44"/>
        <end position="63"/>
    </location>
</feature>
<feature type="transmembrane region" description="Helical" evidence="5">
    <location>
        <begin position="142"/>
        <end position="162"/>
    </location>
</feature>
<keyword evidence="7" id="KW-1185">Reference proteome</keyword>
<feature type="transmembrane region" description="Helical" evidence="5">
    <location>
        <begin position="70"/>
        <end position="90"/>
    </location>
</feature>
<dbReference type="Proteomes" id="UP000196655">
    <property type="component" value="Unassembled WGS sequence"/>
</dbReference>
<keyword evidence="1 5" id="KW-1003">Cell membrane</keyword>
<feature type="transmembrane region" description="Helical" evidence="5">
    <location>
        <begin position="102"/>
        <end position="122"/>
    </location>
</feature>
<dbReference type="RefSeq" id="WP_088152619.1">
    <property type="nucleotide sequence ID" value="NZ_NHON01000036.1"/>
</dbReference>
<dbReference type="OrthoDB" id="9788219at2"/>
<evidence type="ECO:0000313" key="6">
    <source>
        <dbReference type="EMBL" id="OWJ65504.1"/>
    </source>
</evidence>
<comment type="function">
    <text evidence="5">Plays a role in cell envelope biogenesis, maintenance of cell envelope integrity and membrane homeostasis.</text>
</comment>
<feature type="transmembrane region" description="Helical" evidence="5">
    <location>
        <begin position="21"/>
        <end position="38"/>
    </location>
</feature>
<evidence type="ECO:0000256" key="4">
    <source>
        <dbReference type="ARBA" id="ARBA00023136"/>
    </source>
</evidence>
<organism evidence="6 7">
    <name type="scientific">Inquilinus limosus</name>
    <dbReference type="NCBI Taxonomy" id="171674"/>
    <lineage>
        <taxon>Bacteria</taxon>
        <taxon>Pseudomonadati</taxon>
        <taxon>Pseudomonadota</taxon>
        <taxon>Alphaproteobacteria</taxon>
        <taxon>Rhodospirillales</taxon>
        <taxon>Rhodospirillaceae</taxon>
        <taxon>Inquilinus</taxon>
    </lineage>
</organism>
<dbReference type="NCBIfam" id="NF001323">
    <property type="entry name" value="PRK00259.1-1"/>
    <property type="match status" value="1"/>
</dbReference>
<dbReference type="GO" id="GO:0005886">
    <property type="term" value="C:plasma membrane"/>
    <property type="evidence" value="ECO:0007669"/>
    <property type="project" value="UniProtKB-SubCell"/>
</dbReference>
<comment type="similarity">
    <text evidence="5">Belongs to the YciB family.</text>
</comment>
<dbReference type="EMBL" id="NHON01000036">
    <property type="protein sequence ID" value="OWJ65504.1"/>
    <property type="molecule type" value="Genomic_DNA"/>
</dbReference>
<keyword evidence="4 5" id="KW-0472">Membrane</keyword>
<dbReference type="HAMAP" id="MF_00189">
    <property type="entry name" value="YciB"/>
    <property type="match status" value="1"/>
</dbReference>
<evidence type="ECO:0000256" key="2">
    <source>
        <dbReference type="ARBA" id="ARBA00022692"/>
    </source>
</evidence>
<dbReference type="PANTHER" id="PTHR36917:SF1">
    <property type="entry name" value="INNER MEMBRANE-SPANNING PROTEIN YCIB"/>
    <property type="match status" value="1"/>
</dbReference>
<dbReference type="AlphaFoldDB" id="A0A211ZJY9"/>
<dbReference type="Pfam" id="PF04279">
    <property type="entry name" value="IspA"/>
    <property type="match status" value="1"/>
</dbReference>
<keyword evidence="3 5" id="KW-1133">Transmembrane helix</keyword>
<evidence type="ECO:0000256" key="1">
    <source>
        <dbReference type="ARBA" id="ARBA00022475"/>
    </source>
</evidence>
<dbReference type="InterPro" id="IPR006008">
    <property type="entry name" value="YciB"/>
</dbReference>
<evidence type="ECO:0000256" key="5">
    <source>
        <dbReference type="HAMAP-Rule" id="MF_00189"/>
    </source>
</evidence>